<evidence type="ECO:0000259" key="9">
    <source>
        <dbReference type="PROSITE" id="PS50928"/>
    </source>
</evidence>
<feature type="transmembrane region" description="Helical" evidence="7">
    <location>
        <begin position="227"/>
        <end position="248"/>
    </location>
</feature>
<dbReference type="EMBL" id="JEOB01000001">
    <property type="protein sequence ID" value="EXM40393.1"/>
    <property type="molecule type" value="Genomic_DNA"/>
</dbReference>
<sequence>MNGQIALKGSLRNSAEKEKPTAEKKAKWGYRHNGYYALKALLTISGFVAAIIINLVFPQKAAVEFKTYVINAFGLSVSLNINDAYIFVLVALILIFTGAGIVSLKDKDKRKKFCKAAAFRFALGIALAVWDIGGTKLQVFAQPFFPGPAQVIEAYLADGEYVVQNTLYSLRLYAAGFSSGVFLGVGTGILIGWFPKVYYWVFPILKITGVVPAVAWMPFALTLLPNSFTAAVFLIVICAWFQIAFLTAQGIQSTPKQNYEAARILGSSQLGLIFNVAIPHAMPDIFTGISSANAMAFTTLVMSEMLGQPGGLGYYINQSKVWSAYYKVLAAIIIMAVLFSLINYLIGRIRKRALRWQEGVLKK</sequence>
<dbReference type="PROSITE" id="PS50928">
    <property type="entry name" value="ABC_TM1"/>
    <property type="match status" value="1"/>
</dbReference>
<evidence type="ECO:0000313" key="11">
    <source>
        <dbReference type="Proteomes" id="UP000021369"/>
    </source>
</evidence>
<comment type="subcellular location">
    <subcellularLocation>
        <location evidence="1 7">Cell membrane</location>
        <topology evidence="1 7">Multi-pass membrane protein</topology>
    </subcellularLocation>
</comment>
<feature type="transmembrane region" description="Helical" evidence="7">
    <location>
        <begin position="260"/>
        <end position="278"/>
    </location>
</feature>
<evidence type="ECO:0000256" key="8">
    <source>
        <dbReference type="SAM" id="MobiDB-lite"/>
    </source>
</evidence>
<evidence type="ECO:0000256" key="2">
    <source>
        <dbReference type="ARBA" id="ARBA00022448"/>
    </source>
</evidence>
<evidence type="ECO:0000256" key="3">
    <source>
        <dbReference type="ARBA" id="ARBA00022475"/>
    </source>
</evidence>
<dbReference type="InterPro" id="IPR000515">
    <property type="entry name" value="MetI-like"/>
</dbReference>
<keyword evidence="6 7" id="KW-0472">Membrane</keyword>
<feature type="transmembrane region" description="Helical" evidence="7">
    <location>
        <begin position="198"/>
        <end position="221"/>
    </location>
</feature>
<evidence type="ECO:0000256" key="1">
    <source>
        <dbReference type="ARBA" id="ARBA00004651"/>
    </source>
</evidence>
<dbReference type="Gene3D" id="1.10.3720.10">
    <property type="entry name" value="MetI-like"/>
    <property type="match status" value="1"/>
</dbReference>
<dbReference type="GO" id="GO:0055085">
    <property type="term" value="P:transmembrane transport"/>
    <property type="evidence" value="ECO:0007669"/>
    <property type="project" value="InterPro"/>
</dbReference>
<dbReference type="PANTHER" id="PTHR30151">
    <property type="entry name" value="ALKANE SULFONATE ABC TRANSPORTER-RELATED, MEMBRANE SUBUNIT"/>
    <property type="match status" value="1"/>
</dbReference>
<name>A0A011W0R9_RUMAL</name>
<reference evidence="10 11" key="1">
    <citation type="submission" date="2013-06" db="EMBL/GenBank/DDBJ databases">
        <title>Rumen cellulosomics: divergent fiber-degrading strategies revealed by comparative genome-wide analysis of six Ruminococcal strains.</title>
        <authorList>
            <person name="Dassa B."/>
            <person name="Borovok I."/>
            <person name="Lamed R."/>
            <person name="Flint H."/>
            <person name="Yeoman C.J."/>
            <person name="White B."/>
            <person name="Bayer E.A."/>
        </authorList>
    </citation>
    <scope>NUCLEOTIDE SEQUENCE [LARGE SCALE GENOMIC DNA]</scope>
    <source>
        <strain evidence="10 11">SY3</strain>
    </source>
</reference>
<feature type="transmembrane region" description="Helical" evidence="7">
    <location>
        <begin position="324"/>
        <end position="346"/>
    </location>
</feature>
<keyword evidence="3" id="KW-1003">Cell membrane</keyword>
<evidence type="ECO:0000256" key="7">
    <source>
        <dbReference type="RuleBase" id="RU363032"/>
    </source>
</evidence>
<gene>
    <name evidence="10" type="ORF">RASY3_00390</name>
</gene>
<dbReference type="CDD" id="cd06261">
    <property type="entry name" value="TM_PBP2"/>
    <property type="match status" value="1"/>
</dbReference>
<evidence type="ECO:0000256" key="5">
    <source>
        <dbReference type="ARBA" id="ARBA00022989"/>
    </source>
</evidence>
<keyword evidence="5 7" id="KW-1133">Transmembrane helix</keyword>
<organism evidence="10 11">
    <name type="scientific">Ruminococcus albus SY3</name>
    <dbReference type="NCBI Taxonomy" id="1341156"/>
    <lineage>
        <taxon>Bacteria</taxon>
        <taxon>Bacillati</taxon>
        <taxon>Bacillota</taxon>
        <taxon>Clostridia</taxon>
        <taxon>Eubacteriales</taxon>
        <taxon>Oscillospiraceae</taxon>
        <taxon>Ruminococcus</taxon>
    </lineage>
</organism>
<evidence type="ECO:0000256" key="4">
    <source>
        <dbReference type="ARBA" id="ARBA00022692"/>
    </source>
</evidence>
<feature type="domain" description="ABC transmembrane type-1" evidence="9">
    <location>
        <begin position="166"/>
        <end position="347"/>
    </location>
</feature>
<dbReference type="GO" id="GO:0005886">
    <property type="term" value="C:plasma membrane"/>
    <property type="evidence" value="ECO:0007669"/>
    <property type="project" value="UniProtKB-SubCell"/>
</dbReference>
<dbReference type="Pfam" id="PF00528">
    <property type="entry name" value="BPD_transp_1"/>
    <property type="match status" value="1"/>
</dbReference>
<feature type="transmembrane region" description="Helical" evidence="7">
    <location>
        <begin position="116"/>
        <end position="133"/>
    </location>
</feature>
<feature type="transmembrane region" description="Helical" evidence="7">
    <location>
        <begin position="172"/>
        <end position="191"/>
    </location>
</feature>
<keyword evidence="2 7" id="KW-0813">Transport</keyword>
<dbReference type="OrthoDB" id="9785113at2"/>
<protein>
    <submittedName>
        <fullName evidence="10">ABC transporter permease</fullName>
    </submittedName>
</protein>
<feature type="transmembrane region" description="Helical" evidence="7">
    <location>
        <begin position="34"/>
        <end position="57"/>
    </location>
</feature>
<evidence type="ECO:0000313" key="10">
    <source>
        <dbReference type="EMBL" id="EXM40393.1"/>
    </source>
</evidence>
<keyword evidence="4 7" id="KW-0812">Transmembrane</keyword>
<feature type="transmembrane region" description="Helical" evidence="7">
    <location>
        <begin position="84"/>
        <end position="104"/>
    </location>
</feature>
<accession>A0A011W0R9</accession>
<dbReference type="AlphaFoldDB" id="A0A011W0R9"/>
<dbReference type="InterPro" id="IPR035906">
    <property type="entry name" value="MetI-like_sf"/>
</dbReference>
<dbReference type="PANTHER" id="PTHR30151:SF0">
    <property type="entry name" value="ABC TRANSPORTER PERMEASE PROTEIN MJ0413-RELATED"/>
    <property type="match status" value="1"/>
</dbReference>
<comment type="caution">
    <text evidence="10">The sequence shown here is derived from an EMBL/GenBank/DDBJ whole genome shotgun (WGS) entry which is preliminary data.</text>
</comment>
<dbReference type="SUPFAM" id="SSF161098">
    <property type="entry name" value="MetI-like"/>
    <property type="match status" value="1"/>
</dbReference>
<proteinExistence type="inferred from homology"/>
<feature type="region of interest" description="Disordered" evidence="8">
    <location>
        <begin position="1"/>
        <end position="22"/>
    </location>
</feature>
<evidence type="ECO:0000256" key="6">
    <source>
        <dbReference type="ARBA" id="ARBA00023136"/>
    </source>
</evidence>
<dbReference type="PATRIC" id="fig|1341156.4.peg.615"/>
<dbReference type="RefSeq" id="WP_051506255.1">
    <property type="nucleotide sequence ID" value="NZ_JEOB01000001.1"/>
</dbReference>
<comment type="similarity">
    <text evidence="7">Belongs to the binding-protein-dependent transport system permease family.</text>
</comment>
<keyword evidence="11" id="KW-1185">Reference proteome</keyword>
<dbReference type="Proteomes" id="UP000021369">
    <property type="component" value="Unassembled WGS sequence"/>
</dbReference>